<evidence type="ECO:0000256" key="1">
    <source>
        <dbReference type="SAM" id="SignalP"/>
    </source>
</evidence>
<evidence type="ECO:0000313" key="2">
    <source>
        <dbReference type="EMBL" id="MBK6266030.1"/>
    </source>
</evidence>
<dbReference type="AlphaFoldDB" id="A0A934X0B0"/>
<reference evidence="2" key="1">
    <citation type="submission" date="2021-01" db="EMBL/GenBank/DDBJ databases">
        <title>Marivirga aurantiaca sp. nov., isolated from intertidal surface sediments.</title>
        <authorList>
            <person name="Zhang M."/>
        </authorList>
    </citation>
    <scope>NUCLEOTIDE SEQUENCE</scope>
    <source>
        <strain evidence="2">S37H4</strain>
    </source>
</reference>
<keyword evidence="1" id="KW-0732">Signal</keyword>
<feature type="signal peptide" evidence="1">
    <location>
        <begin position="1"/>
        <end position="22"/>
    </location>
</feature>
<keyword evidence="3" id="KW-1185">Reference proteome</keyword>
<accession>A0A934X0B0</accession>
<comment type="caution">
    <text evidence="2">The sequence shown here is derived from an EMBL/GenBank/DDBJ whole genome shotgun (WGS) entry which is preliminary data.</text>
</comment>
<protein>
    <submittedName>
        <fullName evidence="2">Uncharacterized protein</fullName>
    </submittedName>
</protein>
<gene>
    <name evidence="2" type="ORF">JKA74_13385</name>
</gene>
<organism evidence="2 3">
    <name type="scientific">Marivirga aurantiaca</name>
    <dbReference type="NCBI Taxonomy" id="2802615"/>
    <lineage>
        <taxon>Bacteria</taxon>
        <taxon>Pseudomonadati</taxon>
        <taxon>Bacteroidota</taxon>
        <taxon>Cytophagia</taxon>
        <taxon>Cytophagales</taxon>
        <taxon>Marivirgaceae</taxon>
        <taxon>Marivirga</taxon>
    </lineage>
</organism>
<dbReference type="Proteomes" id="UP000611723">
    <property type="component" value="Unassembled WGS sequence"/>
</dbReference>
<proteinExistence type="predicted"/>
<dbReference type="RefSeq" id="WP_201431714.1">
    <property type="nucleotide sequence ID" value="NZ_JAEQBW010000006.1"/>
</dbReference>
<feature type="chain" id="PRO_5036749924" evidence="1">
    <location>
        <begin position="23"/>
        <end position="135"/>
    </location>
</feature>
<evidence type="ECO:0000313" key="3">
    <source>
        <dbReference type="Proteomes" id="UP000611723"/>
    </source>
</evidence>
<dbReference type="EMBL" id="JAEQBW010000006">
    <property type="protein sequence ID" value="MBK6266030.1"/>
    <property type="molecule type" value="Genomic_DNA"/>
</dbReference>
<sequence length="135" mass="14469">MKKSIKTLMIIALILASNSLYSQINSTCNSQSGDFTAQLYTLSGTKISTSQVQPNTEYDIRINYTGSWTYPTNAAYCVVVNVGFARKCIDAGNGNATIRIKTDPSLSYGFHGAIGPTNPDGNSASSCLSAWNPIE</sequence>
<name>A0A934X0B0_9BACT</name>